<dbReference type="Proteomes" id="UP000019593">
    <property type="component" value="Chromosome"/>
</dbReference>
<proteinExistence type="predicted"/>
<dbReference type="KEGG" id="red:roselon_03599"/>
<gene>
    <name evidence="2" type="ORF">roselon_03599</name>
</gene>
<name>W8RXA2_9RHOB</name>
<dbReference type="STRING" id="1294273.roselon_03599"/>
<feature type="region of interest" description="Disordered" evidence="1">
    <location>
        <begin position="1"/>
        <end position="55"/>
    </location>
</feature>
<evidence type="ECO:0000313" key="3">
    <source>
        <dbReference type="Proteomes" id="UP000019593"/>
    </source>
</evidence>
<evidence type="ECO:0000256" key="1">
    <source>
        <dbReference type="SAM" id="MobiDB-lite"/>
    </source>
</evidence>
<dbReference type="AlphaFoldDB" id="W8RXA2"/>
<accession>W8RXA2</accession>
<dbReference type="EMBL" id="CP004372">
    <property type="protein sequence ID" value="AHM05844.1"/>
    <property type="molecule type" value="Genomic_DNA"/>
</dbReference>
<sequence>MPTAASFCAPAKRDVDQPRPARDRVLPRRAALTGSVPSAMGDAGPDRWQPRTRRA</sequence>
<reference evidence="2 3" key="1">
    <citation type="submission" date="2013-03" db="EMBL/GenBank/DDBJ databases">
        <authorList>
            <person name="Fiebig A."/>
            <person name="Goeker M."/>
            <person name="Klenk H.-P.P."/>
        </authorList>
    </citation>
    <scope>NUCLEOTIDE SEQUENCE [LARGE SCALE GENOMIC DNA]</scope>
    <source>
        <strain evidence="3">DSM 19469</strain>
    </source>
</reference>
<organism evidence="2 3">
    <name type="scientific">Roseicyclus elongatus DSM 19469</name>
    <dbReference type="NCBI Taxonomy" id="1294273"/>
    <lineage>
        <taxon>Bacteria</taxon>
        <taxon>Pseudomonadati</taxon>
        <taxon>Pseudomonadota</taxon>
        <taxon>Alphaproteobacteria</taxon>
        <taxon>Rhodobacterales</taxon>
        <taxon>Roseobacteraceae</taxon>
        <taxon>Roseicyclus</taxon>
    </lineage>
</organism>
<evidence type="ECO:0000313" key="2">
    <source>
        <dbReference type="EMBL" id="AHM05844.1"/>
    </source>
</evidence>
<keyword evidence="3" id="KW-1185">Reference proteome</keyword>
<dbReference type="HOGENOM" id="CLU_3029583_0_0_5"/>
<feature type="compositionally biased region" description="Basic and acidic residues" evidence="1">
    <location>
        <begin position="11"/>
        <end position="26"/>
    </location>
</feature>
<protein>
    <submittedName>
        <fullName evidence="2">Uncharacterized protein</fullName>
    </submittedName>
</protein>